<proteinExistence type="predicted"/>
<name>A0ABX7XG64_9FLAO</name>
<evidence type="ECO:0000313" key="1">
    <source>
        <dbReference type="EMBL" id="QTV06957.1"/>
    </source>
</evidence>
<organism evidence="1 2">
    <name type="scientific">Faecalibacter bovis</name>
    <dbReference type="NCBI Taxonomy" id="2898187"/>
    <lineage>
        <taxon>Bacteria</taxon>
        <taxon>Pseudomonadati</taxon>
        <taxon>Bacteroidota</taxon>
        <taxon>Flavobacteriia</taxon>
        <taxon>Flavobacteriales</taxon>
        <taxon>Weeksellaceae</taxon>
        <taxon>Faecalibacter</taxon>
    </lineage>
</organism>
<dbReference type="EMBL" id="CP072842">
    <property type="protein sequence ID" value="QTV06957.1"/>
    <property type="molecule type" value="Genomic_DNA"/>
</dbReference>
<protein>
    <submittedName>
        <fullName evidence="1">Copper resistance protein NlpE N-terminal domain-containing protein</fullName>
    </submittedName>
</protein>
<dbReference type="Gene3D" id="2.40.128.640">
    <property type="match status" value="1"/>
</dbReference>
<reference evidence="1 2" key="1">
    <citation type="journal article" date="2021" name="Int. J. Syst. Evol. Microbiol.">
        <title>Faecalibacter bovis sp. nov., isolated from cow faeces.</title>
        <authorList>
            <person name="Li F."/>
            <person name="Zhao W."/>
            <person name="Hong Q."/>
            <person name="Shao Q."/>
            <person name="Song J."/>
            <person name="Yang S."/>
        </authorList>
    </citation>
    <scope>NUCLEOTIDE SEQUENCE [LARGE SCALE GENOMIC DNA]</scope>
    <source>
        <strain evidence="1 2">ZY171143</strain>
    </source>
</reference>
<dbReference type="RefSeq" id="WP_230477780.1">
    <property type="nucleotide sequence ID" value="NZ_CP072842.1"/>
</dbReference>
<sequence length="153" mass="17213">MKKISISFLLTGAFIFIACGNDKESVQSTTINDSIIVDTIADHHNAKNSLDYEGTYEGILPCINSDCKEIELSLKLMPDNMFVYSTKRVGIDNEELMTTGTYHFEEDGNTIVLEQIANVPNSFFVSEGKIYQLDKNQKKIEGTDAEKYILLKK</sequence>
<dbReference type="InterPro" id="IPR007298">
    <property type="entry name" value="Cu-R_lipoprotein_NlpE"/>
</dbReference>
<accession>A0ABX7XG64</accession>
<dbReference type="Proteomes" id="UP000672011">
    <property type="component" value="Chromosome"/>
</dbReference>
<gene>
    <name evidence="1" type="ORF">J9309_06530</name>
</gene>
<dbReference type="Pfam" id="PF04170">
    <property type="entry name" value="NlpE"/>
    <property type="match status" value="1"/>
</dbReference>
<evidence type="ECO:0000313" key="2">
    <source>
        <dbReference type="Proteomes" id="UP000672011"/>
    </source>
</evidence>
<dbReference type="PROSITE" id="PS51257">
    <property type="entry name" value="PROKAR_LIPOPROTEIN"/>
    <property type="match status" value="1"/>
</dbReference>
<reference evidence="2" key="2">
    <citation type="submission" date="2021-04" db="EMBL/GenBank/DDBJ databases">
        <title>Taxonomy of Flavobacteriaceae bacterium ZY171143.</title>
        <authorList>
            <person name="Li F."/>
        </authorList>
    </citation>
    <scope>NUCLEOTIDE SEQUENCE [LARGE SCALE GENOMIC DNA]</scope>
    <source>
        <strain evidence="2">ZY171143</strain>
    </source>
</reference>
<keyword evidence="2" id="KW-1185">Reference proteome</keyword>